<evidence type="ECO:0000313" key="4">
    <source>
        <dbReference type="Proteomes" id="UP000061809"/>
    </source>
</evidence>
<reference evidence="3 4" key="1">
    <citation type="journal article" date="2015" name="Science">
        <title>Genetic determinants of in vivo fitness and diet responsiveness in multiple human gut Bacteroides.</title>
        <authorList>
            <person name="Wu M."/>
            <person name="McNulty N.P."/>
            <person name="Rodionov D.A."/>
            <person name="Khoroshkin M.S."/>
            <person name="Griffin N.W."/>
            <person name="Cheng J."/>
            <person name="Latreille P."/>
            <person name="Kerstetter R.A."/>
            <person name="Terrapon N."/>
            <person name="Henrissat B."/>
            <person name="Osterman A.L."/>
            <person name="Gordon J.I."/>
        </authorList>
    </citation>
    <scope>NUCLEOTIDE SEQUENCE [LARGE SCALE GENOMIC DNA]</scope>
    <source>
        <strain evidence="3 4">WH2</strain>
    </source>
</reference>
<dbReference type="GO" id="GO:0016747">
    <property type="term" value="F:acyltransferase activity, transferring groups other than amino-acyl groups"/>
    <property type="evidence" value="ECO:0007669"/>
    <property type="project" value="InterPro"/>
</dbReference>
<feature type="transmembrane region" description="Helical" evidence="1">
    <location>
        <begin position="225"/>
        <end position="245"/>
    </location>
</feature>
<feature type="transmembrane region" description="Helical" evidence="1">
    <location>
        <begin position="92"/>
        <end position="115"/>
    </location>
</feature>
<accession>A0A0P0GY38</accession>
<feature type="transmembrane region" description="Helical" evidence="1">
    <location>
        <begin position="355"/>
        <end position="373"/>
    </location>
</feature>
<proteinExistence type="predicted"/>
<dbReference type="PANTHER" id="PTHR23028">
    <property type="entry name" value="ACETYLTRANSFERASE"/>
    <property type="match status" value="1"/>
</dbReference>
<feature type="transmembrane region" description="Helical" evidence="1">
    <location>
        <begin position="202"/>
        <end position="218"/>
    </location>
</feature>
<dbReference type="PATRIC" id="fig|246787.4.peg.5466"/>
<feature type="transmembrane region" description="Helical" evidence="1">
    <location>
        <begin position="290"/>
        <end position="307"/>
    </location>
</feature>
<feature type="transmembrane region" description="Helical" evidence="1">
    <location>
        <begin position="135"/>
        <end position="152"/>
    </location>
</feature>
<dbReference type="Pfam" id="PF01757">
    <property type="entry name" value="Acyl_transf_3"/>
    <property type="match status" value="1"/>
</dbReference>
<feature type="transmembrane region" description="Helical" evidence="1">
    <location>
        <begin position="313"/>
        <end position="334"/>
    </location>
</feature>
<feature type="domain" description="Acyltransferase 3" evidence="2">
    <location>
        <begin position="62"/>
        <end position="399"/>
    </location>
</feature>
<dbReference type="InterPro" id="IPR002656">
    <property type="entry name" value="Acyl_transf_3_dom"/>
</dbReference>
<feature type="transmembrane region" description="Helical" evidence="1">
    <location>
        <begin position="385"/>
        <end position="403"/>
    </location>
</feature>
<dbReference type="InterPro" id="IPR050879">
    <property type="entry name" value="Acyltransferase_3"/>
</dbReference>
<sequence length="426" mass="48306">MYFDSKTNDSTIREAKSGLYNSMYNCVDYSTFYPTFASNLIISDILMNTQTTYLASKPHYEILDGLRGVAAVMVVAFHLLEAHSGGNHLAQIINHGYLAVDFFFMLSGFVIGYAYDDRWNRMSIGTFFKRRVIRLHPMVIMGSIIGALFFFLQKSPCFPNMDNVSVGTVLIIMLYGCTLLPLPLKWDIRGWTEMHPLNGPAWSLYYEYIGNILYALFVRKFNKVALSILVFLAACATLHLCLTAPNGDIVGGWALNWEQQYVGFVRLLYPFFAGLLLSRLGWLIRVKKRAFWWCSLMIVIVLSVPRIGGEDGFWMNGLYEALCIIFIFPVIVSMGAGGKVTGKRSVGICKFLGDISYPVYITHYPLIYTYTAWACNNNATITEGLPYMILTFVGAFVLAYACLKLYDEPVRKWLTNRFLKGTRKAK</sequence>
<evidence type="ECO:0000313" key="3">
    <source>
        <dbReference type="EMBL" id="ALJ62495.1"/>
    </source>
</evidence>
<keyword evidence="1" id="KW-0472">Membrane</keyword>
<evidence type="ECO:0000259" key="2">
    <source>
        <dbReference type="Pfam" id="PF01757"/>
    </source>
</evidence>
<dbReference type="PANTHER" id="PTHR23028:SF134">
    <property type="entry name" value="PUTATIVE (AFU_ORTHOLOGUE AFUA_4G08520)-RELATED"/>
    <property type="match status" value="1"/>
</dbReference>
<keyword evidence="1" id="KW-0812">Transmembrane</keyword>
<protein>
    <submittedName>
        <fullName evidence="3">Glucans biosynthesis protein</fullName>
    </submittedName>
</protein>
<dbReference type="Proteomes" id="UP000061809">
    <property type="component" value="Chromosome"/>
</dbReference>
<dbReference type="KEGG" id="bcel:BcellWH2_05293"/>
<name>A0A0P0GY38_9BACE</name>
<dbReference type="EMBL" id="CP012801">
    <property type="protein sequence ID" value="ALJ62495.1"/>
    <property type="molecule type" value="Genomic_DNA"/>
</dbReference>
<keyword evidence="1" id="KW-1133">Transmembrane helix</keyword>
<feature type="transmembrane region" description="Helical" evidence="1">
    <location>
        <begin position="260"/>
        <end position="278"/>
    </location>
</feature>
<feature type="transmembrane region" description="Helical" evidence="1">
    <location>
        <begin position="164"/>
        <end position="182"/>
    </location>
</feature>
<gene>
    <name evidence="3" type="ORF">BcellWH2_05293</name>
</gene>
<dbReference type="AlphaFoldDB" id="A0A0P0GY38"/>
<organism evidence="3 4">
    <name type="scientific">Bacteroides cellulosilyticus</name>
    <dbReference type="NCBI Taxonomy" id="246787"/>
    <lineage>
        <taxon>Bacteria</taxon>
        <taxon>Pseudomonadati</taxon>
        <taxon>Bacteroidota</taxon>
        <taxon>Bacteroidia</taxon>
        <taxon>Bacteroidales</taxon>
        <taxon>Bacteroidaceae</taxon>
        <taxon>Bacteroides</taxon>
    </lineage>
</organism>
<evidence type="ECO:0000256" key="1">
    <source>
        <dbReference type="SAM" id="Phobius"/>
    </source>
</evidence>